<accession>A0ACB9JFV6</accession>
<comment type="caution">
    <text evidence="1">The sequence shown here is derived from an EMBL/GenBank/DDBJ whole genome shotgun (WGS) entry which is preliminary data.</text>
</comment>
<reference evidence="1 2" key="2">
    <citation type="journal article" date="2022" name="Mol. Ecol. Resour.">
        <title>The genomes of chicory, endive, great burdock and yacon provide insights into Asteraceae paleo-polyploidization history and plant inulin production.</title>
        <authorList>
            <person name="Fan W."/>
            <person name="Wang S."/>
            <person name="Wang H."/>
            <person name="Wang A."/>
            <person name="Jiang F."/>
            <person name="Liu H."/>
            <person name="Zhao H."/>
            <person name="Xu D."/>
            <person name="Zhang Y."/>
        </authorList>
    </citation>
    <scope>NUCLEOTIDE SEQUENCE [LARGE SCALE GENOMIC DNA]</scope>
    <source>
        <strain evidence="2">cv. Yunnan</strain>
        <tissue evidence="1">Leaves</tissue>
    </source>
</reference>
<organism evidence="1 2">
    <name type="scientific">Smallanthus sonchifolius</name>
    <dbReference type="NCBI Taxonomy" id="185202"/>
    <lineage>
        <taxon>Eukaryota</taxon>
        <taxon>Viridiplantae</taxon>
        <taxon>Streptophyta</taxon>
        <taxon>Embryophyta</taxon>
        <taxon>Tracheophyta</taxon>
        <taxon>Spermatophyta</taxon>
        <taxon>Magnoliopsida</taxon>
        <taxon>eudicotyledons</taxon>
        <taxon>Gunneridae</taxon>
        <taxon>Pentapetalae</taxon>
        <taxon>asterids</taxon>
        <taxon>campanulids</taxon>
        <taxon>Asterales</taxon>
        <taxon>Asteraceae</taxon>
        <taxon>Asteroideae</taxon>
        <taxon>Heliantheae alliance</taxon>
        <taxon>Millerieae</taxon>
        <taxon>Smallanthus</taxon>
    </lineage>
</organism>
<dbReference type="EMBL" id="CM042021">
    <property type="protein sequence ID" value="KAI3818818.1"/>
    <property type="molecule type" value="Genomic_DNA"/>
</dbReference>
<reference evidence="2" key="1">
    <citation type="journal article" date="2022" name="Mol. Ecol. Resour.">
        <title>The genomes of chicory, endive, great burdock and yacon provide insights into Asteraceae palaeo-polyploidization history and plant inulin production.</title>
        <authorList>
            <person name="Fan W."/>
            <person name="Wang S."/>
            <person name="Wang H."/>
            <person name="Wang A."/>
            <person name="Jiang F."/>
            <person name="Liu H."/>
            <person name="Zhao H."/>
            <person name="Xu D."/>
            <person name="Zhang Y."/>
        </authorList>
    </citation>
    <scope>NUCLEOTIDE SEQUENCE [LARGE SCALE GENOMIC DNA]</scope>
    <source>
        <strain evidence="2">cv. Yunnan</strain>
    </source>
</reference>
<proteinExistence type="predicted"/>
<dbReference type="Proteomes" id="UP001056120">
    <property type="component" value="Linkage Group LG04"/>
</dbReference>
<evidence type="ECO:0000313" key="2">
    <source>
        <dbReference type="Proteomes" id="UP001056120"/>
    </source>
</evidence>
<evidence type="ECO:0000313" key="1">
    <source>
        <dbReference type="EMBL" id="KAI3818818.1"/>
    </source>
</evidence>
<keyword evidence="2" id="KW-1185">Reference proteome</keyword>
<name>A0ACB9JFV6_9ASTR</name>
<gene>
    <name evidence="1" type="ORF">L1987_12639</name>
</gene>
<protein>
    <submittedName>
        <fullName evidence="1">Uncharacterized protein</fullName>
    </submittedName>
</protein>
<sequence>MMDRNPSDGFVKKTLGAVMEREVGREGLGEEFEDDLSLQILVQKAASEDILLLPLNATDIDVKAVTRMLSVTDDNLLPTQYIP</sequence>